<dbReference type="InterPro" id="IPR015911">
    <property type="entry name" value="Phosphoglycerate_kinase_CS"/>
</dbReference>
<dbReference type="PIRSF" id="PIRSF000724">
    <property type="entry name" value="Pgk"/>
    <property type="match status" value="1"/>
</dbReference>
<gene>
    <name evidence="9 13" type="primary">pgk</name>
    <name evidence="13" type="ORF">CUN60_02505</name>
</gene>
<keyword evidence="5 9" id="KW-0808">Transferase</keyword>
<dbReference type="GO" id="GO:0006096">
    <property type="term" value="P:glycolytic process"/>
    <property type="evidence" value="ECO:0007669"/>
    <property type="project" value="UniProtKB-UniRule"/>
</dbReference>
<dbReference type="Gene3D" id="3.40.50.1260">
    <property type="entry name" value="Phosphoglycerate kinase, N-terminal domain"/>
    <property type="match status" value="2"/>
</dbReference>
<comment type="caution">
    <text evidence="9">Lacks conserved residue(s) required for the propagation of feature annotation.</text>
</comment>
<comment type="pathway">
    <text evidence="9">Carbohydrate degradation; glycolysis; pyruvate from D-glyceraldehyde 3-phosphate: step 2/5.</text>
</comment>
<reference evidence="14" key="1">
    <citation type="submission" date="2017-11" db="EMBL/GenBank/DDBJ databases">
        <authorList>
            <person name="Chan K.G."/>
            <person name="Lee L.S."/>
        </authorList>
    </citation>
    <scope>NUCLEOTIDE SEQUENCE [LARGE SCALE GENOMIC DNA]</scope>
    <source>
        <strain evidence="14">DSM 100970</strain>
    </source>
</reference>
<dbReference type="RefSeq" id="WP_102950521.1">
    <property type="nucleotide sequence ID" value="NZ_CP024847.1"/>
</dbReference>
<dbReference type="PANTHER" id="PTHR11406">
    <property type="entry name" value="PHOSPHOGLYCERATE KINASE"/>
    <property type="match status" value="1"/>
</dbReference>
<evidence type="ECO:0000256" key="10">
    <source>
        <dbReference type="PIRSR" id="PIRSR000724-1"/>
    </source>
</evidence>
<evidence type="ECO:0000256" key="11">
    <source>
        <dbReference type="PIRSR" id="PIRSR000724-2"/>
    </source>
</evidence>
<evidence type="ECO:0000256" key="12">
    <source>
        <dbReference type="RuleBase" id="RU000532"/>
    </source>
</evidence>
<dbReference type="PRINTS" id="PR00477">
    <property type="entry name" value="PHGLYCKINASE"/>
</dbReference>
<dbReference type="EMBL" id="CP024847">
    <property type="protein sequence ID" value="AUR51221.1"/>
    <property type="molecule type" value="Genomic_DNA"/>
</dbReference>
<feature type="binding site" evidence="9">
    <location>
        <position position="37"/>
    </location>
    <ligand>
        <name>substrate</name>
    </ligand>
</feature>
<dbReference type="InterPro" id="IPR001576">
    <property type="entry name" value="Phosphoglycerate_kinase"/>
</dbReference>
<keyword evidence="9" id="KW-0963">Cytoplasm</keyword>
<dbReference type="GO" id="GO:0005524">
    <property type="term" value="F:ATP binding"/>
    <property type="evidence" value="ECO:0007669"/>
    <property type="project" value="UniProtKB-KW"/>
</dbReference>
<evidence type="ECO:0000313" key="13">
    <source>
        <dbReference type="EMBL" id="AUR51221.1"/>
    </source>
</evidence>
<dbReference type="GO" id="GO:0005829">
    <property type="term" value="C:cytosol"/>
    <property type="evidence" value="ECO:0007669"/>
    <property type="project" value="TreeGrafter"/>
</dbReference>
<feature type="binding site" evidence="9">
    <location>
        <position position="148"/>
    </location>
    <ligand>
        <name>substrate</name>
    </ligand>
</feature>
<dbReference type="EC" id="2.7.2.3" evidence="4 9"/>
<dbReference type="SUPFAM" id="SSF53748">
    <property type="entry name" value="Phosphoglycerate kinase"/>
    <property type="match status" value="1"/>
</dbReference>
<accession>A0A2I7N466</accession>
<dbReference type="PROSITE" id="PS00111">
    <property type="entry name" value="PGLYCERATE_KINASE"/>
    <property type="match status" value="1"/>
</dbReference>
<keyword evidence="9" id="KW-0324">Glycolysis</keyword>
<feature type="binding site" evidence="9 11">
    <location>
        <position position="199"/>
    </location>
    <ligand>
        <name>ATP</name>
        <dbReference type="ChEBI" id="CHEBI:30616"/>
    </ligand>
</feature>
<feature type="binding site" evidence="10">
    <location>
        <position position="115"/>
    </location>
    <ligand>
        <name>(2R)-3-phosphoglycerate</name>
        <dbReference type="ChEBI" id="CHEBI:58272"/>
    </ligand>
</feature>
<protein>
    <recommendedName>
        <fullName evidence="4 9">Phosphoglycerate kinase</fullName>
        <ecNumber evidence="4 9">2.7.2.3</ecNumber>
    </recommendedName>
</protein>
<organism evidence="13 14">
    <name type="scientific">Aquella oligotrophica</name>
    <dbReference type="NCBI Taxonomy" id="2067065"/>
    <lineage>
        <taxon>Bacteria</taxon>
        <taxon>Pseudomonadati</taxon>
        <taxon>Pseudomonadota</taxon>
        <taxon>Betaproteobacteria</taxon>
        <taxon>Neisseriales</taxon>
        <taxon>Neisseriaceae</taxon>
        <taxon>Aquella</taxon>
    </lineage>
</organism>
<evidence type="ECO:0000256" key="4">
    <source>
        <dbReference type="ARBA" id="ARBA00013061"/>
    </source>
</evidence>
<evidence type="ECO:0000256" key="5">
    <source>
        <dbReference type="ARBA" id="ARBA00022679"/>
    </source>
</evidence>
<keyword evidence="8 9" id="KW-0067">ATP-binding</keyword>
<dbReference type="UniPathway" id="UPA00109">
    <property type="reaction ID" value="UER00185"/>
</dbReference>
<comment type="catalytic activity">
    <reaction evidence="1 9 12">
        <text>(2R)-3-phosphoglycerate + ATP = (2R)-3-phospho-glyceroyl phosphate + ADP</text>
        <dbReference type="Rhea" id="RHEA:14801"/>
        <dbReference type="ChEBI" id="CHEBI:30616"/>
        <dbReference type="ChEBI" id="CHEBI:57604"/>
        <dbReference type="ChEBI" id="CHEBI:58272"/>
        <dbReference type="ChEBI" id="CHEBI:456216"/>
        <dbReference type="EC" id="2.7.2.3"/>
    </reaction>
</comment>
<dbReference type="HAMAP" id="MF_00145">
    <property type="entry name" value="Phosphoglyc_kinase"/>
    <property type="match status" value="1"/>
</dbReference>
<feature type="binding site" evidence="10">
    <location>
        <position position="37"/>
    </location>
    <ligand>
        <name>(2R)-3-phosphoglycerate</name>
        <dbReference type="ChEBI" id="CHEBI:58272"/>
    </ligand>
</feature>
<evidence type="ECO:0000256" key="1">
    <source>
        <dbReference type="ARBA" id="ARBA00000642"/>
    </source>
</evidence>
<sequence length="391" mass="41486">MKFNKITDLNLAGKVVFIRTDMNVPLDDNGIITDDTRIKAGVNTIKYALENGAKVIVATHLGRPAEGNIRAEDSVAPVAVRLGKLLDCEIPVVDNWQQGVTFPATNKIIMLENVRCNVGEKKNNEELGKKYAALCDVFCYDAFATAHRAEASTNSVGLYAKEICAGLLMAKELEALSKAVSSPQKPVVAVVAGSKVSTKLTILDNLADKVDTLIVGGGILNTFLMANGKDVAGSLVEVDLVNEAKQVIDKMSARGASVPLPYDVVVAEKFAPDAKAVEKHLDDIKSGEMILDIGSSFANQLAEIIAEAGTIIWNGPVGVFEFDQFANGTKIVANAIADSKGFSLAGGGDTIAAINKFNLFDKISYVSTAGGALLEFLEGKELPAVKLLTSR</sequence>
<keyword evidence="7 9" id="KW-0418">Kinase</keyword>
<feature type="binding site" evidence="9">
    <location>
        <position position="115"/>
    </location>
    <ligand>
        <name>substrate</name>
    </ligand>
</feature>
<feature type="binding site" evidence="9 10">
    <location>
        <begin position="60"/>
        <end position="63"/>
    </location>
    <ligand>
        <name>substrate</name>
    </ligand>
</feature>
<dbReference type="Pfam" id="PF00162">
    <property type="entry name" value="PGK"/>
    <property type="match status" value="1"/>
</dbReference>
<evidence type="ECO:0000256" key="9">
    <source>
        <dbReference type="HAMAP-Rule" id="MF_00145"/>
    </source>
</evidence>
<dbReference type="OrthoDB" id="9808460at2"/>
<keyword evidence="14" id="KW-1185">Reference proteome</keyword>
<dbReference type="GO" id="GO:0004618">
    <property type="term" value="F:phosphoglycerate kinase activity"/>
    <property type="evidence" value="ECO:0007669"/>
    <property type="project" value="UniProtKB-UniRule"/>
</dbReference>
<feature type="binding site" evidence="9 10">
    <location>
        <begin position="21"/>
        <end position="23"/>
    </location>
    <ligand>
        <name>substrate</name>
    </ligand>
</feature>
<dbReference type="InterPro" id="IPR036043">
    <property type="entry name" value="Phosphoglycerate_kinase_sf"/>
</dbReference>
<feature type="binding site" evidence="9 11">
    <location>
        <position position="321"/>
    </location>
    <ligand>
        <name>ATP</name>
        <dbReference type="ChEBI" id="CHEBI:30616"/>
    </ligand>
</feature>
<comment type="subunit">
    <text evidence="3 9">Monomer.</text>
</comment>
<dbReference type="GO" id="GO:0006094">
    <property type="term" value="P:gluconeogenesis"/>
    <property type="evidence" value="ECO:0007669"/>
    <property type="project" value="TreeGrafter"/>
</dbReference>
<evidence type="ECO:0000256" key="6">
    <source>
        <dbReference type="ARBA" id="ARBA00022741"/>
    </source>
</evidence>
<comment type="subcellular location">
    <subcellularLocation>
        <location evidence="9">Cytoplasm</location>
    </subcellularLocation>
</comment>
<dbReference type="FunFam" id="3.40.50.1260:FF:000001">
    <property type="entry name" value="Phosphoglycerate kinase"/>
    <property type="match status" value="1"/>
</dbReference>
<feature type="binding site" evidence="9 11">
    <location>
        <begin position="347"/>
        <end position="350"/>
    </location>
    <ligand>
        <name>ATP</name>
        <dbReference type="ChEBI" id="CHEBI:30616"/>
    </ligand>
</feature>
<evidence type="ECO:0000256" key="7">
    <source>
        <dbReference type="ARBA" id="ARBA00022777"/>
    </source>
</evidence>
<dbReference type="GO" id="GO:0043531">
    <property type="term" value="F:ADP binding"/>
    <property type="evidence" value="ECO:0007669"/>
    <property type="project" value="TreeGrafter"/>
</dbReference>
<dbReference type="Proteomes" id="UP000236655">
    <property type="component" value="Chromosome"/>
</dbReference>
<name>A0A2I7N466_9NEIS</name>
<dbReference type="KEGG" id="nba:CUN60_02505"/>
<proteinExistence type="inferred from homology"/>
<feature type="binding site" evidence="10">
    <location>
        <position position="148"/>
    </location>
    <ligand>
        <name>(2R)-3-phosphoglycerate</name>
        <dbReference type="ChEBI" id="CHEBI:58272"/>
    </ligand>
</feature>
<dbReference type="PANTHER" id="PTHR11406:SF23">
    <property type="entry name" value="PHOSPHOGLYCERATE KINASE 1, CHLOROPLASTIC-RELATED"/>
    <property type="match status" value="1"/>
</dbReference>
<keyword evidence="6 9" id="KW-0547">Nucleotide-binding</keyword>
<dbReference type="AlphaFoldDB" id="A0A2I7N466"/>
<dbReference type="InterPro" id="IPR015824">
    <property type="entry name" value="Phosphoglycerate_kinase_N"/>
</dbReference>
<evidence type="ECO:0000313" key="14">
    <source>
        <dbReference type="Proteomes" id="UP000236655"/>
    </source>
</evidence>
<comment type="similarity">
    <text evidence="2 9 12">Belongs to the phosphoglycerate kinase family.</text>
</comment>
<evidence type="ECO:0000256" key="3">
    <source>
        <dbReference type="ARBA" id="ARBA00011245"/>
    </source>
</evidence>
<evidence type="ECO:0000256" key="8">
    <source>
        <dbReference type="ARBA" id="ARBA00022840"/>
    </source>
</evidence>
<evidence type="ECO:0000256" key="2">
    <source>
        <dbReference type="ARBA" id="ARBA00008982"/>
    </source>
</evidence>